<keyword evidence="2" id="KW-1185">Reference proteome</keyword>
<organism evidence="1 2">
    <name type="scientific">Macroventuria anomochaeta</name>
    <dbReference type="NCBI Taxonomy" id="301207"/>
    <lineage>
        <taxon>Eukaryota</taxon>
        <taxon>Fungi</taxon>
        <taxon>Dikarya</taxon>
        <taxon>Ascomycota</taxon>
        <taxon>Pezizomycotina</taxon>
        <taxon>Dothideomycetes</taxon>
        <taxon>Pleosporomycetidae</taxon>
        <taxon>Pleosporales</taxon>
        <taxon>Pleosporineae</taxon>
        <taxon>Didymellaceae</taxon>
        <taxon>Macroventuria</taxon>
    </lineage>
</organism>
<name>A0ACB6RVH7_9PLEO</name>
<evidence type="ECO:0000313" key="1">
    <source>
        <dbReference type="EMBL" id="KAF2626000.1"/>
    </source>
</evidence>
<accession>A0ACB6RVH7</accession>
<evidence type="ECO:0000313" key="2">
    <source>
        <dbReference type="Proteomes" id="UP000799754"/>
    </source>
</evidence>
<reference evidence="1" key="1">
    <citation type="journal article" date="2020" name="Stud. Mycol.">
        <title>101 Dothideomycetes genomes: a test case for predicting lifestyles and emergence of pathogens.</title>
        <authorList>
            <person name="Haridas S."/>
            <person name="Albert R."/>
            <person name="Binder M."/>
            <person name="Bloem J."/>
            <person name="Labutti K."/>
            <person name="Salamov A."/>
            <person name="Andreopoulos B."/>
            <person name="Baker S."/>
            <person name="Barry K."/>
            <person name="Bills G."/>
            <person name="Bluhm B."/>
            <person name="Cannon C."/>
            <person name="Castanera R."/>
            <person name="Culley D."/>
            <person name="Daum C."/>
            <person name="Ezra D."/>
            <person name="Gonzalez J."/>
            <person name="Henrissat B."/>
            <person name="Kuo A."/>
            <person name="Liang C."/>
            <person name="Lipzen A."/>
            <person name="Lutzoni F."/>
            <person name="Magnuson J."/>
            <person name="Mondo S."/>
            <person name="Nolan M."/>
            <person name="Ohm R."/>
            <person name="Pangilinan J."/>
            <person name="Park H.-J."/>
            <person name="Ramirez L."/>
            <person name="Alfaro M."/>
            <person name="Sun H."/>
            <person name="Tritt A."/>
            <person name="Yoshinaga Y."/>
            <person name="Zwiers L.-H."/>
            <person name="Turgeon B."/>
            <person name="Goodwin S."/>
            <person name="Spatafora J."/>
            <person name="Crous P."/>
            <person name="Grigoriev I."/>
        </authorList>
    </citation>
    <scope>NUCLEOTIDE SEQUENCE</scope>
    <source>
        <strain evidence="1">CBS 525.71</strain>
    </source>
</reference>
<gene>
    <name evidence="1" type="ORF">BU25DRAFT_396170</name>
</gene>
<sequence length="495" mass="56300">MVNRCPSDAAKLATPVAPVVKRKRRASCLGDQERRERKRAIDREAQRSLREKTKTHIAELERTIQILRDQDRNEATANLLSEIDNLRVENERLRDIIDSVKNVLGNDIAPRTNTATEPPTTNGGGAIASPAPSSNGHRSPKPRTVSFVSDSKPPPLTPTDLPTSYEFSKRRGSTRLVDLDGMNIIADVHTSHTLNLDLELEPVEEIPTETIAQVRRSQVDVQDWENNPATASWGPLMQEFFGDSWRCPSPTILHIGAPDSSNSPTTITVCPIWKKSNELFEKIYSNCSSTGTQSLTLYRKKLSAPTEAGLLYLGIKEGWANISDEWMQSPALVILKQVDEFLFCHLPQMERLATAYKSFKLLKYYLNSSAEQLSKVPKWLRPSITQSSTTHPIAVDFFAWPTLRDRLLSQHSSIFQTSALSHVYSHYLRFDWPFAFEDAFFHDEATGHWYPSPLFERYHGDLRHWSVREEFYEKFPEMRTDIEGDQRRFGESLGA</sequence>
<protein>
    <submittedName>
        <fullName evidence="1">Uncharacterized protein</fullName>
    </submittedName>
</protein>
<dbReference type="Proteomes" id="UP000799754">
    <property type="component" value="Unassembled WGS sequence"/>
</dbReference>
<comment type="caution">
    <text evidence="1">The sequence shown here is derived from an EMBL/GenBank/DDBJ whole genome shotgun (WGS) entry which is preliminary data.</text>
</comment>
<proteinExistence type="predicted"/>
<dbReference type="EMBL" id="MU006723">
    <property type="protein sequence ID" value="KAF2626000.1"/>
    <property type="molecule type" value="Genomic_DNA"/>
</dbReference>